<dbReference type="OrthoDB" id="2577782at2"/>
<feature type="domain" description="Flagellar hook-associated protein 2 C-terminal" evidence="1">
    <location>
        <begin position="235"/>
        <end position="305"/>
    </location>
</feature>
<dbReference type="InterPro" id="IPR040026">
    <property type="entry name" value="FliD"/>
</dbReference>
<dbReference type="PANTHER" id="PTHR30288:SF0">
    <property type="entry name" value="FLAGELLAR HOOK-ASSOCIATED PROTEIN 2"/>
    <property type="match status" value="1"/>
</dbReference>
<dbReference type="GO" id="GO:0071973">
    <property type="term" value="P:bacterial-type flagellum-dependent cell motility"/>
    <property type="evidence" value="ECO:0007669"/>
    <property type="project" value="TreeGrafter"/>
</dbReference>
<dbReference type="RefSeq" id="WP_134754657.1">
    <property type="nucleotide sequence ID" value="NZ_MYFO02000006.1"/>
</dbReference>
<dbReference type="Proteomes" id="UP000298246">
    <property type="component" value="Unassembled WGS sequence"/>
</dbReference>
<name>A0A4Y8PXR5_9BACL</name>
<dbReference type="AlphaFoldDB" id="A0A4Y8PXR5"/>
<dbReference type="GO" id="GO:0009421">
    <property type="term" value="C:bacterial-type flagellum filament cap"/>
    <property type="evidence" value="ECO:0007669"/>
    <property type="project" value="InterPro"/>
</dbReference>
<reference evidence="2 3" key="1">
    <citation type="submission" date="2017-03" db="EMBL/GenBank/DDBJ databases">
        <title>Isolation of Levoglucosan Utilizing Bacteria.</title>
        <authorList>
            <person name="Arya A.S."/>
        </authorList>
    </citation>
    <scope>NUCLEOTIDE SEQUENCE [LARGE SCALE GENOMIC DNA]</scope>
    <source>
        <strain evidence="2 3">MEC069</strain>
    </source>
</reference>
<evidence type="ECO:0000259" key="1">
    <source>
        <dbReference type="Pfam" id="PF07195"/>
    </source>
</evidence>
<evidence type="ECO:0000313" key="2">
    <source>
        <dbReference type="EMBL" id="TFE85936.1"/>
    </source>
</evidence>
<dbReference type="PANTHER" id="PTHR30288">
    <property type="entry name" value="FLAGELLAR CAP/ASSEMBLY PROTEIN FLID"/>
    <property type="match status" value="1"/>
</dbReference>
<dbReference type="EMBL" id="MYFO01000022">
    <property type="protein sequence ID" value="TFE85936.1"/>
    <property type="molecule type" value="Genomic_DNA"/>
</dbReference>
<keyword evidence="3" id="KW-1185">Reference proteome</keyword>
<accession>A0A4Y8PXR5</accession>
<organism evidence="2 3">
    <name type="scientific">Paenibacillus athensensis</name>
    <dbReference type="NCBI Taxonomy" id="1967502"/>
    <lineage>
        <taxon>Bacteria</taxon>
        <taxon>Bacillati</taxon>
        <taxon>Bacillota</taxon>
        <taxon>Bacilli</taxon>
        <taxon>Bacillales</taxon>
        <taxon>Paenibacillaceae</taxon>
        <taxon>Paenibacillus</taxon>
    </lineage>
</organism>
<evidence type="ECO:0000313" key="3">
    <source>
        <dbReference type="Proteomes" id="UP000298246"/>
    </source>
</evidence>
<dbReference type="GO" id="GO:0007155">
    <property type="term" value="P:cell adhesion"/>
    <property type="evidence" value="ECO:0007669"/>
    <property type="project" value="InterPro"/>
</dbReference>
<sequence length="422" mass="44964">MMMISASPIYMTNMYRANGDFYRVSAARAASPVKPLVSRQPLNLPFERLAYKQLAQTAASGVASLVQTAQNARQAAQAFLSGGGAALIDRRAVVSTKPGSVSGEAKSGAALKSYRVQVSAVATAQRNAGLSVSRAAASPVQQGWNELELQQDGEATRLRFYTGSGETAEQTLGKLRSAINRAGADVQAAMVDDGGGQSHLQLTSRRTGQQAAFTLRDIAGNAVKALGLNRTETAAQNAVYRVDGGPETISQSNDIELENGAVTLHLHAADDEEVTLTAQADSDAMLKPLKQLVDSYNRFRRELEQAPDMLNRSLLQSLERAARPSTLSQLGVTELEDGSLELDEAAFKQQVADHYGNVRQSLGGVSGLAASLNASFGKLAHQPAEALLRFDGSPLQTYSQYRAKLQAYLPVPLSGLLLDQSM</sequence>
<protein>
    <recommendedName>
        <fullName evidence="1">Flagellar hook-associated protein 2 C-terminal domain-containing protein</fullName>
    </recommendedName>
</protein>
<proteinExistence type="predicted"/>
<dbReference type="InterPro" id="IPR010809">
    <property type="entry name" value="FliD_C"/>
</dbReference>
<comment type="caution">
    <text evidence="2">The sequence shown here is derived from an EMBL/GenBank/DDBJ whole genome shotgun (WGS) entry which is preliminary data.</text>
</comment>
<gene>
    <name evidence="2" type="ORF">B5M42_16180</name>
</gene>
<dbReference type="Pfam" id="PF07195">
    <property type="entry name" value="FliD_C"/>
    <property type="match status" value="1"/>
</dbReference>